<feature type="transmembrane region" description="Helical" evidence="19">
    <location>
        <begin position="17"/>
        <end position="39"/>
    </location>
</feature>
<evidence type="ECO:0000256" key="7">
    <source>
        <dbReference type="ARBA" id="ARBA00022679"/>
    </source>
</evidence>
<keyword evidence="24" id="KW-1185">Reference proteome</keyword>
<evidence type="ECO:0000256" key="15">
    <source>
        <dbReference type="ARBA" id="ARBA00064003"/>
    </source>
</evidence>
<dbReference type="SMART" id="SM00448">
    <property type="entry name" value="REC"/>
    <property type="match status" value="1"/>
</dbReference>
<reference evidence="24" key="1">
    <citation type="submission" date="2016-10" db="EMBL/GenBank/DDBJ databases">
        <authorList>
            <person name="Varghese N."/>
            <person name="Submissions S."/>
        </authorList>
    </citation>
    <scope>NUCLEOTIDE SEQUENCE [LARGE SCALE GENOMIC DNA]</scope>
    <source>
        <strain evidence="24">DSM 173</strain>
    </source>
</reference>
<gene>
    <name evidence="23" type="ORF">SAMN05421644_14211</name>
</gene>
<dbReference type="AlphaFoldDB" id="A0A1H3IDG4"/>
<dbReference type="GO" id="GO:0005886">
    <property type="term" value="C:plasma membrane"/>
    <property type="evidence" value="ECO:0007669"/>
    <property type="project" value="UniProtKB-SubCell"/>
</dbReference>
<dbReference type="PROSITE" id="PS50109">
    <property type="entry name" value="HIS_KIN"/>
    <property type="match status" value="1"/>
</dbReference>
<feature type="domain" description="Histidine kinase" evidence="20">
    <location>
        <begin position="378"/>
        <end position="599"/>
    </location>
</feature>
<evidence type="ECO:0000256" key="10">
    <source>
        <dbReference type="ARBA" id="ARBA00022777"/>
    </source>
</evidence>
<keyword evidence="9" id="KW-0547">Nucleotide-binding</keyword>
<protein>
    <recommendedName>
        <fullName evidence="16">Sensory/regulatory protein RpfC</fullName>
        <ecNumber evidence="3">2.7.13.3</ecNumber>
    </recommendedName>
</protein>
<dbReference type="PANTHER" id="PTHR43047">
    <property type="entry name" value="TWO-COMPONENT HISTIDINE PROTEIN KINASE"/>
    <property type="match status" value="1"/>
</dbReference>
<dbReference type="SMART" id="SM00388">
    <property type="entry name" value="HisKA"/>
    <property type="match status" value="1"/>
</dbReference>
<evidence type="ECO:0000256" key="14">
    <source>
        <dbReference type="ARBA" id="ARBA00023136"/>
    </source>
</evidence>
<dbReference type="PROSITE" id="PS50894">
    <property type="entry name" value="HPT"/>
    <property type="match status" value="1"/>
</dbReference>
<dbReference type="SUPFAM" id="SSF47384">
    <property type="entry name" value="Homodimeric domain of signal transducing histidine kinase"/>
    <property type="match status" value="1"/>
</dbReference>
<proteinExistence type="predicted"/>
<dbReference type="Pfam" id="PF00072">
    <property type="entry name" value="Response_reg"/>
    <property type="match status" value="1"/>
</dbReference>
<keyword evidence="14 19" id="KW-0472">Membrane</keyword>
<dbReference type="STRING" id="61595.SAMN05421644_14211"/>
<dbReference type="SUPFAM" id="SSF55874">
    <property type="entry name" value="ATPase domain of HSP90 chaperone/DNA topoisomerase II/histidine kinase"/>
    <property type="match status" value="1"/>
</dbReference>
<feature type="modified residue" description="Phosphohistidine" evidence="17">
    <location>
        <position position="828"/>
    </location>
</feature>
<evidence type="ECO:0000259" key="21">
    <source>
        <dbReference type="PROSITE" id="PS50110"/>
    </source>
</evidence>
<dbReference type="FunFam" id="1.10.287.130:FF:000002">
    <property type="entry name" value="Two-component osmosensing histidine kinase"/>
    <property type="match status" value="1"/>
</dbReference>
<dbReference type="InterPro" id="IPR003594">
    <property type="entry name" value="HATPase_dom"/>
</dbReference>
<dbReference type="InterPro" id="IPR036097">
    <property type="entry name" value="HisK_dim/P_sf"/>
</dbReference>
<dbReference type="CDD" id="cd00082">
    <property type="entry name" value="HisKA"/>
    <property type="match status" value="1"/>
</dbReference>
<dbReference type="Gene3D" id="1.10.287.130">
    <property type="match status" value="1"/>
</dbReference>
<evidence type="ECO:0000256" key="16">
    <source>
        <dbReference type="ARBA" id="ARBA00068150"/>
    </source>
</evidence>
<keyword evidence="4" id="KW-1003">Cell membrane</keyword>
<evidence type="ECO:0000256" key="12">
    <source>
        <dbReference type="ARBA" id="ARBA00022989"/>
    </source>
</evidence>
<comment type="subunit">
    <text evidence="15">At low DSF concentrations, interacts with RpfF.</text>
</comment>
<evidence type="ECO:0000256" key="1">
    <source>
        <dbReference type="ARBA" id="ARBA00000085"/>
    </source>
</evidence>
<dbReference type="Gene3D" id="3.30.565.10">
    <property type="entry name" value="Histidine kinase-like ATPase, C-terminal domain"/>
    <property type="match status" value="1"/>
</dbReference>
<dbReference type="SUPFAM" id="SSF52172">
    <property type="entry name" value="CheY-like"/>
    <property type="match status" value="1"/>
</dbReference>
<keyword evidence="12 19" id="KW-1133">Transmembrane helix</keyword>
<dbReference type="Pfam" id="PF00512">
    <property type="entry name" value="HisKA"/>
    <property type="match status" value="1"/>
</dbReference>
<accession>A0A1H3IDG4</accession>
<evidence type="ECO:0000259" key="20">
    <source>
        <dbReference type="PROSITE" id="PS50109"/>
    </source>
</evidence>
<evidence type="ECO:0000256" key="2">
    <source>
        <dbReference type="ARBA" id="ARBA00004429"/>
    </source>
</evidence>
<evidence type="ECO:0000256" key="5">
    <source>
        <dbReference type="ARBA" id="ARBA00022519"/>
    </source>
</evidence>
<dbReference type="SMART" id="SM00387">
    <property type="entry name" value="HATPase_c"/>
    <property type="match status" value="1"/>
</dbReference>
<dbReference type="GO" id="GO:0005524">
    <property type="term" value="F:ATP binding"/>
    <property type="evidence" value="ECO:0007669"/>
    <property type="project" value="UniProtKB-KW"/>
</dbReference>
<dbReference type="InterPro" id="IPR029150">
    <property type="entry name" value="dCache_3"/>
</dbReference>
<keyword evidence="5" id="KW-0997">Cell inner membrane</keyword>
<dbReference type="FunFam" id="3.30.565.10:FF:000010">
    <property type="entry name" value="Sensor histidine kinase RcsC"/>
    <property type="match status" value="1"/>
</dbReference>
<evidence type="ECO:0000256" key="6">
    <source>
        <dbReference type="ARBA" id="ARBA00022553"/>
    </source>
</evidence>
<dbReference type="Pfam" id="PF01627">
    <property type="entry name" value="Hpt"/>
    <property type="match status" value="1"/>
</dbReference>
<dbReference type="Proteomes" id="UP000198672">
    <property type="component" value="Unassembled WGS sequence"/>
</dbReference>
<evidence type="ECO:0000256" key="13">
    <source>
        <dbReference type="ARBA" id="ARBA00023012"/>
    </source>
</evidence>
<dbReference type="Pfam" id="PF02518">
    <property type="entry name" value="HATPase_c"/>
    <property type="match status" value="1"/>
</dbReference>
<keyword evidence="6 18" id="KW-0597">Phosphoprotein</keyword>
<keyword evidence="13" id="KW-0902">Two-component regulatory system</keyword>
<evidence type="ECO:0000256" key="9">
    <source>
        <dbReference type="ARBA" id="ARBA00022741"/>
    </source>
</evidence>
<dbReference type="SUPFAM" id="SSF47226">
    <property type="entry name" value="Histidine-containing phosphotransfer domain, HPT domain"/>
    <property type="match status" value="1"/>
</dbReference>
<dbReference type="Pfam" id="PF14827">
    <property type="entry name" value="dCache_3"/>
    <property type="match status" value="1"/>
</dbReference>
<feature type="domain" description="HPt" evidence="22">
    <location>
        <begin position="789"/>
        <end position="889"/>
    </location>
</feature>
<dbReference type="InterPro" id="IPR005467">
    <property type="entry name" value="His_kinase_dom"/>
</dbReference>
<dbReference type="InterPro" id="IPR036890">
    <property type="entry name" value="HATPase_C_sf"/>
</dbReference>
<dbReference type="Gene3D" id="3.40.50.2300">
    <property type="match status" value="1"/>
</dbReference>
<evidence type="ECO:0000256" key="11">
    <source>
        <dbReference type="ARBA" id="ARBA00022840"/>
    </source>
</evidence>
<dbReference type="OrthoDB" id="9810730at2"/>
<evidence type="ECO:0000256" key="18">
    <source>
        <dbReference type="PROSITE-ProRule" id="PRU00169"/>
    </source>
</evidence>
<dbReference type="InterPro" id="IPR004358">
    <property type="entry name" value="Sig_transdc_His_kin-like_C"/>
</dbReference>
<evidence type="ECO:0000256" key="19">
    <source>
        <dbReference type="SAM" id="Phobius"/>
    </source>
</evidence>
<evidence type="ECO:0000259" key="22">
    <source>
        <dbReference type="PROSITE" id="PS50894"/>
    </source>
</evidence>
<keyword evidence="10 23" id="KW-0418">Kinase</keyword>
<evidence type="ECO:0000256" key="4">
    <source>
        <dbReference type="ARBA" id="ARBA00022475"/>
    </source>
</evidence>
<feature type="modified residue" description="4-aspartylphosphate" evidence="18">
    <location>
        <position position="677"/>
    </location>
</feature>
<evidence type="ECO:0000256" key="17">
    <source>
        <dbReference type="PROSITE-ProRule" id="PRU00110"/>
    </source>
</evidence>
<dbReference type="Gene3D" id="1.20.120.160">
    <property type="entry name" value="HPT domain"/>
    <property type="match status" value="1"/>
</dbReference>
<dbReference type="InterPro" id="IPR003661">
    <property type="entry name" value="HisK_dim/P_dom"/>
</dbReference>
<dbReference type="InterPro" id="IPR008207">
    <property type="entry name" value="Sig_transdc_His_kin_Hpt_dom"/>
</dbReference>
<dbReference type="EMBL" id="FNOW01000042">
    <property type="protein sequence ID" value="SDY25299.1"/>
    <property type="molecule type" value="Genomic_DNA"/>
</dbReference>
<keyword evidence="7" id="KW-0808">Transferase</keyword>
<dbReference type="PANTHER" id="PTHR43047:SF64">
    <property type="entry name" value="HISTIDINE KINASE CONTAINING CHEY-HOMOLOGOUS RECEIVER DOMAIN AND PAS DOMAIN-RELATED"/>
    <property type="match status" value="1"/>
</dbReference>
<dbReference type="CDD" id="cd17546">
    <property type="entry name" value="REC_hyHK_CKI1_RcsC-like"/>
    <property type="match status" value="1"/>
</dbReference>
<dbReference type="PRINTS" id="PR00344">
    <property type="entry name" value="BCTRLSENSOR"/>
</dbReference>
<dbReference type="PROSITE" id="PS50110">
    <property type="entry name" value="RESPONSE_REGULATORY"/>
    <property type="match status" value="1"/>
</dbReference>
<dbReference type="InterPro" id="IPR001789">
    <property type="entry name" value="Sig_transdc_resp-reg_receiver"/>
</dbReference>
<sequence>MSDVHGTTVRRPLDRRLVLGTLFGFLVTTALSVGLVEWAMRQQIDTEIRAKLAQVEVAYASVINGLGLWAQTVLDETINKPETLDLFAAGIHSNGTARDQARQQLFVALAPTYQRLHHNGLRQLHFHTPDGRSYLRMHKPEKYGDTLADIRDSVRITNTELRPTIGFESGRVFHGFRFLFPLLRDGEHLGSVEISFPFQIIEHHLNALNRDEQFLFVLNKASVFSKIFDSQRQIYNDFALNPDYVFEHAEEATSVSPNALLPPLQTALRSQILLIQERMAQGRPFGLYETVNQHAYCLFFVPVRNVVGQLEAFVIAQSDAPQLILIERFARATQGGLIVVLAVLAWFYMERKRHERELEQAWREAERSAEVKSQFLANMSHEIRTPLNAVLGLTQILEQTTLSRDQRELLEQVRIAGRSLLGLINDILDFSRIESGHLQLDAQPFDLTALLQHLSALLGTTAQAKGLSLQVETAPTFSGALVGDALRLEQILTNLIGNAIKFTTQGSVTVHTRCLELTDASVLLRFSVQDAGIGLSESALAGLFQPFTQADAGISRRFGGTGLGLSICKRLVERMGGQIGVESCDGVGSTFWFELRFARTAAAVVNHDHSAALMSAAGQPRLAGRRFLVVDDVPLNLRVVERMLELEGAQIHTAGDGQQALDCLKRTPTVFDAVLMDVQMPVLDGLSATRAIRDALGLRDLPIIALTAGVMSQEQQRTHQAGCNDFLPKPLDREQLVAVLARWLPPLSIAPPAPDAVPTSSTAPAPRSGPLLRLAGIAPERLDQLCQGEADCLRRLLQGFMAEIEPLHTELQVALDQGAYLNANQRLHRLRGVAANIGALDLAHLAHSIEQHLRAGHPPSTTDLAALNAQLVALAQTIRNHLRTATAPEPLRTDLPNPTDTAQLDALRAALHAHRPRPARQLFAALQPALEQQYGRETLTAMQADLDALRFDEVLERLGADS</sequence>
<evidence type="ECO:0000313" key="23">
    <source>
        <dbReference type="EMBL" id="SDY25299.1"/>
    </source>
</evidence>
<feature type="domain" description="Response regulatory" evidence="21">
    <location>
        <begin position="626"/>
        <end position="744"/>
    </location>
</feature>
<dbReference type="InterPro" id="IPR011006">
    <property type="entry name" value="CheY-like_superfamily"/>
</dbReference>
<comment type="subcellular location">
    <subcellularLocation>
        <location evidence="2">Cell inner membrane</location>
        <topology evidence="2">Multi-pass membrane protein</topology>
    </subcellularLocation>
</comment>
<name>A0A1H3IDG4_ALLWA</name>
<keyword evidence="8 19" id="KW-0812">Transmembrane</keyword>
<evidence type="ECO:0000256" key="8">
    <source>
        <dbReference type="ARBA" id="ARBA00022692"/>
    </source>
</evidence>
<dbReference type="InterPro" id="IPR036641">
    <property type="entry name" value="HPT_dom_sf"/>
</dbReference>
<dbReference type="CDD" id="cd00088">
    <property type="entry name" value="HPT"/>
    <property type="match status" value="1"/>
</dbReference>
<keyword evidence="11" id="KW-0067">ATP-binding</keyword>
<dbReference type="EC" id="2.7.13.3" evidence="3"/>
<dbReference type="RefSeq" id="WP_091334787.1">
    <property type="nucleotide sequence ID" value="NZ_FNOW01000042.1"/>
</dbReference>
<organism evidence="23 24">
    <name type="scientific">Allochromatium warmingii</name>
    <name type="common">Chromatium warmingii</name>
    <dbReference type="NCBI Taxonomy" id="61595"/>
    <lineage>
        <taxon>Bacteria</taxon>
        <taxon>Pseudomonadati</taxon>
        <taxon>Pseudomonadota</taxon>
        <taxon>Gammaproteobacteria</taxon>
        <taxon>Chromatiales</taxon>
        <taxon>Chromatiaceae</taxon>
        <taxon>Allochromatium</taxon>
    </lineage>
</organism>
<evidence type="ECO:0000313" key="24">
    <source>
        <dbReference type="Proteomes" id="UP000198672"/>
    </source>
</evidence>
<dbReference type="CDD" id="cd16922">
    <property type="entry name" value="HATPase_EvgS-ArcB-TorS-like"/>
    <property type="match status" value="1"/>
</dbReference>
<dbReference type="GO" id="GO:0000155">
    <property type="term" value="F:phosphorelay sensor kinase activity"/>
    <property type="evidence" value="ECO:0007669"/>
    <property type="project" value="InterPro"/>
</dbReference>
<dbReference type="SMART" id="SM00073">
    <property type="entry name" value="HPT"/>
    <property type="match status" value="1"/>
</dbReference>
<comment type="catalytic activity">
    <reaction evidence="1">
        <text>ATP + protein L-histidine = ADP + protein N-phospho-L-histidine.</text>
        <dbReference type="EC" id="2.7.13.3"/>
    </reaction>
</comment>
<evidence type="ECO:0000256" key="3">
    <source>
        <dbReference type="ARBA" id="ARBA00012438"/>
    </source>
</evidence>